<accession>A0A5Q0TIM9</accession>
<evidence type="ECO:0000313" key="2">
    <source>
        <dbReference type="EMBL" id="QGA66754.1"/>
    </source>
</evidence>
<dbReference type="RefSeq" id="WP_153448459.1">
    <property type="nucleotide sequence ID" value="NZ_CP045700.1"/>
</dbReference>
<proteinExistence type="predicted"/>
<dbReference type="EMBL" id="CP045700">
    <property type="protein sequence ID" value="QGA66754.1"/>
    <property type="molecule type" value="Genomic_DNA"/>
</dbReference>
<dbReference type="Proteomes" id="UP000348942">
    <property type="component" value="Chromosome 2"/>
</dbReference>
<protein>
    <recommendedName>
        <fullName evidence="4">Phage Mu protein F like protein</fullName>
    </recommendedName>
</protein>
<evidence type="ECO:0000313" key="1">
    <source>
        <dbReference type="EMBL" id="QGA66325.1"/>
    </source>
</evidence>
<keyword evidence="3" id="KW-1185">Reference proteome</keyword>
<dbReference type="AlphaFoldDB" id="A0A5Q0TIM9"/>
<gene>
    <name evidence="1" type="ORF">GFB47_12900</name>
    <name evidence="2" type="ORF">GFB47_15285</name>
</gene>
<evidence type="ECO:0008006" key="4">
    <source>
        <dbReference type="Google" id="ProtNLM"/>
    </source>
</evidence>
<evidence type="ECO:0000313" key="3">
    <source>
        <dbReference type="Proteomes" id="UP000348942"/>
    </source>
</evidence>
<sequence length="159" mass="18482">MAKNLAFDSAFDFVCKQLNVPSAALKSLHKILSKNINDRRNALKQAIEILPYNWMCESISPILIGNKKDDISKNHIDFLVFRIISLTRVNEQWDRIHRTKRVMPNLLLQRGTFILDCAIHEPDNGKVFSVDDEYWTTHPLNEDLTCNCSIRQLSRHEHP</sequence>
<reference evidence="2 3" key="1">
    <citation type="submission" date="2019-10" db="EMBL/GenBank/DDBJ databases">
        <title>Vibrio sp. nov., isolated from Coralline algae surface.</title>
        <authorList>
            <person name="Geng Y."/>
            <person name="Zhang X."/>
        </authorList>
    </citation>
    <scope>NUCLEOTIDE SEQUENCE [LARGE SCALE GENOMIC DNA]</scope>
    <source>
        <strain evidence="2 3">SM1977</strain>
    </source>
</reference>
<organism evidence="2 3">
    <name type="scientific">Vibrio algicola</name>
    <dbReference type="NCBI Taxonomy" id="2662262"/>
    <lineage>
        <taxon>Bacteria</taxon>
        <taxon>Pseudomonadati</taxon>
        <taxon>Pseudomonadota</taxon>
        <taxon>Gammaproteobacteria</taxon>
        <taxon>Vibrionales</taxon>
        <taxon>Vibrionaceae</taxon>
        <taxon>Vibrio</taxon>
    </lineage>
</organism>
<dbReference type="EMBL" id="CP045700">
    <property type="protein sequence ID" value="QGA66325.1"/>
    <property type="molecule type" value="Genomic_DNA"/>
</dbReference>
<name>A0A5Q0TIM9_9VIBR</name>